<dbReference type="PROSITE" id="PS50893">
    <property type="entry name" value="ABC_TRANSPORTER_2"/>
    <property type="match status" value="1"/>
</dbReference>
<keyword evidence="3" id="KW-0547">Nucleotide-binding</keyword>
<protein>
    <submittedName>
        <fullName evidence="6">NitT/TauT family transport system ATP-binding protein</fullName>
    </submittedName>
</protein>
<reference evidence="6 7" key="1">
    <citation type="submission" date="2016-10" db="EMBL/GenBank/DDBJ databases">
        <authorList>
            <person name="de Groot N.N."/>
        </authorList>
    </citation>
    <scope>NUCLEOTIDE SEQUENCE [LARGE SCALE GENOMIC DNA]</scope>
    <source>
        <strain evidence="6 7">CGMCC 1.12097</strain>
    </source>
</reference>
<evidence type="ECO:0000256" key="3">
    <source>
        <dbReference type="ARBA" id="ARBA00022741"/>
    </source>
</evidence>
<dbReference type="PROSITE" id="PS00211">
    <property type="entry name" value="ABC_TRANSPORTER_1"/>
    <property type="match status" value="1"/>
</dbReference>
<evidence type="ECO:0000259" key="5">
    <source>
        <dbReference type="PROSITE" id="PS50893"/>
    </source>
</evidence>
<sequence length="263" mass="29308">MNPPKLRIAGLHKSFGTGERRTEVLRDINLDLADNEFVSLVGTSGCGKSTLLSIVAGLQDFDAGDLSIDGAPILQPGLDRGVVFQSYTLLPWLTARQNIEFALKAAGYDRATCRRIALEHLDLVKLSHSADRYPSELSGGMKQRVAIARALSYRPKMLLMDEPFGALDALTRHQMQELLTQIWEEHRLTVLFVTHDVEEAVYLSDRIVVMGIGPGRITQTFNVDIERPRREEVMESPAFMDLQRGVHKAIREGSKRPEMALAG</sequence>
<evidence type="ECO:0000256" key="1">
    <source>
        <dbReference type="ARBA" id="ARBA00005417"/>
    </source>
</evidence>
<dbReference type="EMBL" id="FMXM01000014">
    <property type="protein sequence ID" value="SDA90508.1"/>
    <property type="molecule type" value="Genomic_DNA"/>
</dbReference>
<dbReference type="InterPro" id="IPR027417">
    <property type="entry name" value="P-loop_NTPase"/>
</dbReference>
<proteinExistence type="inferred from homology"/>
<keyword evidence="4 6" id="KW-0067">ATP-binding</keyword>
<evidence type="ECO:0000256" key="4">
    <source>
        <dbReference type="ARBA" id="ARBA00022840"/>
    </source>
</evidence>
<dbReference type="SUPFAM" id="SSF52540">
    <property type="entry name" value="P-loop containing nucleoside triphosphate hydrolases"/>
    <property type="match status" value="1"/>
</dbReference>
<comment type="similarity">
    <text evidence="1">Belongs to the ABC transporter superfamily.</text>
</comment>
<dbReference type="OrthoDB" id="9807242at2"/>
<dbReference type="InterPro" id="IPR050166">
    <property type="entry name" value="ABC_transporter_ATP-bind"/>
</dbReference>
<name>A0A1G5Z6M1_9HYPH</name>
<dbReference type="PANTHER" id="PTHR42788">
    <property type="entry name" value="TAURINE IMPORT ATP-BINDING PROTEIN-RELATED"/>
    <property type="match status" value="1"/>
</dbReference>
<dbReference type="CDD" id="cd03293">
    <property type="entry name" value="ABC_NrtD_SsuB_transporters"/>
    <property type="match status" value="1"/>
</dbReference>
<evidence type="ECO:0000313" key="7">
    <source>
        <dbReference type="Proteomes" id="UP000198588"/>
    </source>
</evidence>
<dbReference type="InterPro" id="IPR003439">
    <property type="entry name" value="ABC_transporter-like_ATP-bd"/>
</dbReference>
<dbReference type="InterPro" id="IPR017871">
    <property type="entry name" value="ABC_transporter-like_CS"/>
</dbReference>
<dbReference type="AlphaFoldDB" id="A0A1G5Z6M1"/>
<dbReference type="STRING" id="1165689.SAMN02927914_04367"/>
<evidence type="ECO:0000256" key="2">
    <source>
        <dbReference type="ARBA" id="ARBA00022448"/>
    </source>
</evidence>
<dbReference type="Proteomes" id="UP000198588">
    <property type="component" value="Unassembled WGS sequence"/>
</dbReference>
<dbReference type="InterPro" id="IPR003593">
    <property type="entry name" value="AAA+_ATPase"/>
</dbReference>
<dbReference type="SMART" id="SM00382">
    <property type="entry name" value="AAA"/>
    <property type="match status" value="1"/>
</dbReference>
<dbReference type="GO" id="GO:0016887">
    <property type="term" value="F:ATP hydrolysis activity"/>
    <property type="evidence" value="ECO:0007669"/>
    <property type="project" value="InterPro"/>
</dbReference>
<dbReference type="PANTHER" id="PTHR42788:SF13">
    <property type="entry name" value="ALIPHATIC SULFONATES IMPORT ATP-BINDING PROTEIN SSUB"/>
    <property type="match status" value="1"/>
</dbReference>
<gene>
    <name evidence="6" type="ORF">SAMN02927914_04367</name>
</gene>
<keyword evidence="2" id="KW-0813">Transport</keyword>
<dbReference type="Gene3D" id="3.40.50.300">
    <property type="entry name" value="P-loop containing nucleotide triphosphate hydrolases"/>
    <property type="match status" value="1"/>
</dbReference>
<dbReference type="GO" id="GO:0005524">
    <property type="term" value="F:ATP binding"/>
    <property type="evidence" value="ECO:0007669"/>
    <property type="project" value="UniProtKB-KW"/>
</dbReference>
<dbReference type="RefSeq" id="WP_091581990.1">
    <property type="nucleotide sequence ID" value="NZ_FMXM01000014.1"/>
</dbReference>
<feature type="domain" description="ABC transporter" evidence="5">
    <location>
        <begin position="6"/>
        <end position="237"/>
    </location>
</feature>
<evidence type="ECO:0000313" key="6">
    <source>
        <dbReference type="EMBL" id="SDA90508.1"/>
    </source>
</evidence>
<organism evidence="6 7">
    <name type="scientific">Mesorhizobium qingshengii</name>
    <dbReference type="NCBI Taxonomy" id="1165689"/>
    <lineage>
        <taxon>Bacteria</taxon>
        <taxon>Pseudomonadati</taxon>
        <taxon>Pseudomonadota</taxon>
        <taxon>Alphaproteobacteria</taxon>
        <taxon>Hyphomicrobiales</taxon>
        <taxon>Phyllobacteriaceae</taxon>
        <taxon>Mesorhizobium</taxon>
    </lineage>
</organism>
<dbReference type="Pfam" id="PF00005">
    <property type="entry name" value="ABC_tran"/>
    <property type="match status" value="1"/>
</dbReference>
<accession>A0A1G5Z6M1</accession>